<reference evidence="1" key="1">
    <citation type="submission" date="2022-12" db="EMBL/GenBank/DDBJ databases">
        <authorList>
            <person name="Petersen C."/>
        </authorList>
    </citation>
    <scope>NUCLEOTIDE SEQUENCE</scope>
    <source>
        <strain evidence="1">IBT 35675</strain>
    </source>
</reference>
<organism evidence="1 2">
    <name type="scientific">Penicillium brevicompactum</name>
    <dbReference type="NCBI Taxonomy" id="5074"/>
    <lineage>
        <taxon>Eukaryota</taxon>
        <taxon>Fungi</taxon>
        <taxon>Dikarya</taxon>
        <taxon>Ascomycota</taxon>
        <taxon>Pezizomycotina</taxon>
        <taxon>Eurotiomycetes</taxon>
        <taxon>Eurotiomycetidae</taxon>
        <taxon>Eurotiales</taxon>
        <taxon>Aspergillaceae</taxon>
        <taxon>Penicillium</taxon>
    </lineage>
</organism>
<reference evidence="1" key="2">
    <citation type="journal article" date="2023" name="IMA Fungus">
        <title>Comparative genomic study of the Penicillium genus elucidates a diverse pangenome and 15 lateral gene transfer events.</title>
        <authorList>
            <person name="Petersen C."/>
            <person name="Sorensen T."/>
            <person name="Nielsen M.R."/>
            <person name="Sondergaard T.E."/>
            <person name="Sorensen J.L."/>
            <person name="Fitzpatrick D.A."/>
            <person name="Frisvad J.C."/>
            <person name="Nielsen K.L."/>
        </authorList>
    </citation>
    <scope>NUCLEOTIDE SEQUENCE</scope>
    <source>
        <strain evidence="1">IBT 35675</strain>
    </source>
</reference>
<dbReference type="Proteomes" id="UP001148299">
    <property type="component" value="Unassembled WGS sequence"/>
</dbReference>
<dbReference type="AlphaFoldDB" id="A0A9W9V1J7"/>
<protein>
    <submittedName>
        <fullName evidence="1">Uncharacterized protein</fullName>
    </submittedName>
</protein>
<dbReference type="EMBL" id="JAPZBR010000002">
    <property type="protein sequence ID" value="KAJ5362786.1"/>
    <property type="molecule type" value="Genomic_DNA"/>
</dbReference>
<name>A0A9W9V1J7_PENBR</name>
<proteinExistence type="predicted"/>
<evidence type="ECO:0000313" key="1">
    <source>
        <dbReference type="EMBL" id="KAJ5362786.1"/>
    </source>
</evidence>
<gene>
    <name evidence="1" type="ORF">N7541_003630</name>
</gene>
<comment type="caution">
    <text evidence="1">The sequence shown here is derived from an EMBL/GenBank/DDBJ whole genome shotgun (WGS) entry which is preliminary data.</text>
</comment>
<sequence length="435" mass="49633">MDPFKLFPVEIVLLVLSFVTDFVGLESLILSSPWVRAVFEAHPRRIIMSIVRLNPITAMSEIQAQLWRSALIHRPSVHCTDLDSFLRLCPDTRTGPYLHLAPATDALPEQTSVEQIFRLITVAARIQRLACMCLFAMHRNFISAVEDVFGPTSARRAGEPIVWLEEYRVYWALWQLENYAALCKAARSRWSWSTVSFNRLCDITNIDRNIVPLAEHIWSIAAVLESLGLQCSYKLMSVDILQEKSMGGVEPRGHGPESSSELGDLPDYFPNTIPFFQLLDPLPLQPLLSSSGPQDVYPVWSPPRIPNGESQTEVDWLQGPRHRFSLSPAAMMYQSHRQMNSSRRRSKYATALGSPRLYRLSGVMIWNLWRMYSVGLFTVRFDGTRCTPMGDIVENTQLSSKDFVQRWSALIRKRTPFLKYDVNSVLKFARSSDPH</sequence>
<evidence type="ECO:0000313" key="2">
    <source>
        <dbReference type="Proteomes" id="UP001148299"/>
    </source>
</evidence>
<accession>A0A9W9V1J7</accession>
<keyword evidence="2" id="KW-1185">Reference proteome</keyword>